<feature type="compositionally biased region" description="Basic and acidic residues" evidence="4">
    <location>
        <begin position="113"/>
        <end position="125"/>
    </location>
</feature>
<dbReference type="PANTHER" id="PTHR10353">
    <property type="entry name" value="GLYCOSYL HYDROLASE"/>
    <property type="match status" value="1"/>
</dbReference>
<comment type="similarity">
    <text evidence="1">Belongs to the glycosyl hydrolase 1 family.</text>
</comment>
<organism evidence="5 6">
    <name type="scientific">Mycolicibacterium diernhoferi</name>
    <dbReference type="NCBI Taxonomy" id="1801"/>
    <lineage>
        <taxon>Bacteria</taxon>
        <taxon>Bacillati</taxon>
        <taxon>Actinomycetota</taxon>
        <taxon>Actinomycetes</taxon>
        <taxon>Mycobacteriales</taxon>
        <taxon>Mycobacteriaceae</taxon>
        <taxon>Mycolicibacterium</taxon>
    </lineage>
</organism>
<gene>
    <name evidence="5" type="ORF">CRI78_17960</name>
</gene>
<dbReference type="Proteomes" id="UP000220340">
    <property type="component" value="Unassembled WGS sequence"/>
</dbReference>
<dbReference type="Gene3D" id="3.20.20.80">
    <property type="entry name" value="Glycosidases"/>
    <property type="match status" value="1"/>
</dbReference>
<dbReference type="RefSeq" id="WP_073858984.1">
    <property type="nucleotide sequence ID" value="NZ_BAAATC010000008.1"/>
</dbReference>
<keyword evidence="6" id="KW-1185">Reference proteome</keyword>
<dbReference type="GO" id="GO:0008422">
    <property type="term" value="F:beta-glucosidase activity"/>
    <property type="evidence" value="ECO:0007669"/>
    <property type="project" value="TreeGrafter"/>
</dbReference>
<dbReference type="InterPro" id="IPR017853">
    <property type="entry name" value="GH"/>
</dbReference>
<dbReference type="STRING" id="1801.BRW64_24060"/>
<dbReference type="InterPro" id="IPR033132">
    <property type="entry name" value="GH_1_N_CS"/>
</dbReference>
<proteinExistence type="inferred from homology"/>
<dbReference type="SUPFAM" id="SSF51445">
    <property type="entry name" value="(Trans)glycosidases"/>
    <property type="match status" value="1"/>
</dbReference>
<dbReference type="PRINTS" id="PR00131">
    <property type="entry name" value="GLHYDRLASE1"/>
</dbReference>
<evidence type="ECO:0000256" key="2">
    <source>
        <dbReference type="ARBA" id="ARBA00022801"/>
    </source>
</evidence>
<evidence type="ECO:0000256" key="4">
    <source>
        <dbReference type="SAM" id="MobiDB-lite"/>
    </source>
</evidence>
<evidence type="ECO:0000313" key="5">
    <source>
        <dbReference type="EMBL" id="PEG53075.1"/>
    </source>
</evidence>
<comment type="caution">
    <text evidence="5">The sequence shown here is derived from an EMBL/GenBank/DDBJ whole genome shotgun (WGS) entry which is preliminary data.</text>
</comment>
<evidence type="ECO:0000313" key="6">
    <source>
        <dbReference type="Proteomes" id="UP000220340"/>
    </source>
</evidence>
<dbReference type="PANTHER" id="PTHR10353:SF209">
    <property type="entry name" value="GALACTOLIPID GALACTOSYLTRANSFERASE SFR2, CHLOROPLASTIC"/>
    <property type="match status" value="1"/>
</dbReference>
<feature type="compositionally biased region" description="Polar residues" evidence="4">
    <location>
        <begin position="133"/>
        <end position="142"/>
    </location>
</feature>
<dbReference type="InterPro" id="IPR001360">
    <property type="entry name" value="Glyco_hydro_1"/>
</dbReference>
<name>A0A1Q4H629_9MYCO</name>
<dbReference type="PROSITE" id="PS00653">
    <property type="entry name" value="GLYCOSYL_HYDROL_F1_2"/>
    <property type="match status" value="1"/>
</dbReference>
<keyword evidence="2 5" id="KW-0378">Hydrolase</keyword>
<reference evidence="5 6" key="1">
    <citation type="submission" date="2017-10" db="EMBL/GenBank/DDBJ databases">
        <title>The new phylogeny of genus Mycobacterium.</title>
        <authorList>
            <person name="Tortoli E."/>
            <person name="Trovato A."/>
            <person name="Cirillo D.M."/>
        </authorList>
    </citation>
    <scope>NUCLEOTIDE SEQUENCE [LARGE SCALE GENOMIC DNA]</scope>
    <source>
        <strain evidence="5 6">IP141170001</strain>
    </source>
</reference>
<dbReference type="AlphaFoldDB" id="A0A1Q4H629"/>
<dbReference type="Pfam" id="PF00232">
    <property type="entry name" value="Glyco_hydro_1"/>
    <property type="match status" value="2"/>
</dbReference>
<dbReference type="EMBL" id="PDCR01000023">
    <property type="protein sequence ID" value="PEG53075.1"/>
    <property type="molecule type" value="Genomic_DNA"/>
</dbReference>
<dbReference type="GO" id="GO:0005975">
    <property type="term" value="P:carbohydrate metabolic process"/>
    <property type="evidence" value="ECO:0007669"/>
    <property type="project" value="InterPro"/>
</dbReference>
<evidence type="ECO:0000256" key="3">
    <source>
        <dbReference type="ARBA" id="ARBA00023295"/>
    </source>
</evidence>
<feature type="region of interest" description="Disordered" evidence="4">
    <location>
        <begin position="17"/>
        <end position="152"/>
    </location>
</feature>
<keyword evidence="3" id="KW-0326">Glycosidase</keyword>
<dbReference type="Pfam" id="PF17963">
    <property type="entry name" value="Big_9"/>
    <property type="match status" value="1"/>
</dbReference>
<accession>A0A1Q4H629</accession>
<dbReference type="OrthoDB" id="9765195at2"/>
<sequence>MGSGRVASVAVVIGIWSAGGLGSAGPAWADPGTESSATERSATDSASTSDSVPTSDSEAESESKPESKPDLQAPEPEPDAAQIPEAAEAEAEPETRQERKSSRRSAAQRRSALRAETRTEARVEATSDDNTDTRVATSSMSETPPVAPRQTTVAIPTGSDTAALVSAAKAPVTWTSTLPNPATAIRYAINVVRSLVGAVLAPFAAGLPAGPVGPPSAWAVLAWVRRELFNATPRIEDVGETTQTTTGLVLGNAGISDPDGDPLKFSVVGRPRNGGTVQINETTGDFIYRPTNAMAAVGGTDTFTVVADDQRAGVHWHGPLGILAHIPILGNLLRPGGGHAVARTITVTVDPVEGVDLSFPDDFYWGVAHAGFQAEGGPGSPVDPNSDWYKWVHHPLNQWLGLTKGVPENGPGTYVSYDSDAALAKNELGMNTFRMSIEWSRIFPNSTASVDISDEGGGVSLADLQALQALADPVEVAHYRAVFDSLRAHGLEPLVTVNHFTLPVWIHDPITARPLIQLGLPAPKAGWLSAETPVEFEKYAAFLAWTYGDQVDNWVTLNEPFPPLLTELLAIPGLVPSWPPGVLRPDLAARFVINEAKGHVAAYDAIHKWDDTAFVGIANNMIPARPANPLNTNDIAAADAWNKVFNQWVPNAVIHGWVDANFDGVKTADEIRPDFADKVDFLGVQYYGTQPMGGFGFAPLPGYNFLQGIPFRCQASSPTCSDFNQPMDPGGFREVLEVAASYGKPLWITENGVADSGDTKRPPYIVNHLAVVQDLVAHGADIRGYTYWSFVDNVEWADGYHLQFGLYGSDPNTPELERTPKPASIAAISQITKANALPASLLALYLGLTRIAA</sequence>
<evidence type="ECO:0000256" key="1">
    <source>
        <dbReference type="ARBA" id="ARBA00010838"/>
    </source>
</evidence>
<protein>
    <submittedName>
        <fullName evidence="5">Glycoside hydrolase</fullName>
    </submittedName>
</protein>
<feature type="compositionally biased region" description="Low complexity" evidence="4">
    <location>
        <begin position="33"/>
        <end position="56"/>
    </location>
</feature>